<reference evidence="2 3" key="1">
    <citation type="submission" date="2021-02" db="EMBL/GenBank/DDBJ databases">
        <title>Plant Genome Project.</title>
        <authorList>
            <person name="Zhang R.-G."/>
        </authorList>
    </citation>
    <scope>NUCLEOTIDE SEQUENCE [LARGE SCALE GENOMIC DNA]</scope>
    <source>
        <tissue evidence="2">Leaves</tissue>
    </source>
</reference>
<accession>A0ABQ8HUZ2</accession>
<protein>
    <submittedName>
        <fullName evidence="2">Uncharacterized protein</fullName>
    </submittedName>
</protein>
<feature type="compositionally biased region" description="Polar residues" evidence="1">
    <location>
        <begin position="14"/>
        <end position="23"/>
    </location>
</feature>
<dbReference type="EMBL" id="JAFEMO010000007">
    <property type="protein sequence ID" value="KAH7568180.1"/>
    <property type="molecule type" value="Genomic_DNA"/>
</dbReference>
<dbReference type="PANTHER" id="PTHR34666">
    <property type="entry name" value="EXPRESSED PROTEIN"/>
    <property type="match status" value="1"/>
</dbReference>
<dbReference type="PANTHER" id="PTHR34666:SF1">
    <property type="entry name" value="OS02G0554800 PROTEIN"/>
    <property type="match status" value="1"/>
</dbReference>
<organism evidence="2 3">
    <name type="scientific">Xanthoceras sorbifolium</name>
    <dbReference type="NCBI Taxonomy" id="99658"/>
    <lineage>
        <taxon>Eukaryota</taxon>
        <taxon>Viridiplantae</taxon>
        <taxon>Streptophyta</taxon>
        <taxon>Embryophyta</taxon>
        <taxon>Tracheophyta</taxon>
        <taxon>Spermatophyta</taxon>
        <taxon>Magnoliopsida</taxon>
        <taxon>eudicotyledons</taxon>
        <taxon>Gunneridae</taxon>
        <taxon>Pentapetalae</taxon>
        <taxon>rosids</taxon>
        <taxon>malvids</taxon>
        <taxon>Sapindales</taxon>
        <taxon>Sapindaceae</taxon>
        <taxon>Xanthoceroideae</taxon>
        <taxon>Xanthoceras</taxon>
    </lineage>
</organism>
<gene>
    <name evidence="2" type="ORF">JRO89_XS07G0253400</name>
</gene>
<keyword evidence="3" id="KW-1185">Reference proteome</keyword>
<proteinExistence type="predicted"/>
<feature type="region of interest" description="Disordered" evidence="1">
    <location>
        <begin position="1"/>
        <end position="62"/>
    </location>
</feature>
<evidence type="ECO:0000313" key="3">
    <source>
        <dbReference type="Proteomes" id="UP000827721"/>
    </source>
</evidence>
<feature type="compositionally biased region" description="Basic and acidic residues" evidence="1">
    <location>
        <begin position="39"/>
        <end position="48"/>
    </location>
</feature>
<feature type="compositionally biased region" description="Acidic residues" evidence="1">
    <location>
        <begin position="49"/>
        <end position="62"/>
    </location>
</feature>
<dbReference type="Proteomes" id="UP000827721">
    <property type="component" value="Unassembled WGS sequence"/>
</dbReference>
<evidence type="ECO:0000256" key="1">
    <source>
        <dbReference type="SAM" id="MobiDB-lite"/>
    </source>
</evidence>
<evidence type="ECO:0000313" key="2">
    <source>
        <dbReference type="EMBL" id="KAH7568180.1"/>
    </source>
</evidence>
<comment type="caution">
    <text evidence="2">The sequence shown here is derived from an EMBL/GenBank/DDBJ whole genome shotgun (WGS) entry which is preliminary data.</text>
</comment>
<name>A0ABQ8HUZ2_9ROSI</name>
<sequence length="290" mass="33443">MENEEFTFPIISGGDNTCPSSIDSPPLWRLSPAASPVPRLREARGENKSDDDDDDDDEEEEKMDVLWEDFNEELEGYNKKSNTSARDDHHMVEELEIRFNYPIPASDDPIPTTDGGDIPYAHEEEDVRGFVKHHTCPLKEVHRRYKNACAVTIGEVVALRLQHYSGHIMILKDIITDMKKMYGIQLLYGKAHSALEHVLTLTYRHASKVELHPYGLKLFIVYVRGTYQRMSTFHQKDVDDIFDLVAPAYTILDYLPAITLAEFIRNMLQKWFYDHHRAVESMQSQLTDAV</sequence>